<dbReference type="InterPro" id="IPR006045">
    <property type="entry name" value="Cupin_1"/>
</dbReference>
<evidence type="ECO:0000256" key="2">
    <source>
        <dbReference type="ARBA" id="ARBA00007456"/>
    </source>
</evidence>
<dbReference type="EMBL" id="QEAP01000119">
    <property type="protein sequence ID" value="TPX74561.1"/>
    <property type="molecule type" value="Genomic_DNA"/>
</dbReference>
<feature type="domain" description="Cupin type-1" evidence="7">
    <location>
        <begin position="54"/>
        <end position="200"/>
    </location>
</feature>
<dbReference type="CDD" id="cd02241">
    <property type="entry name" value="cupin_OxOx"/>
    <property type="match status" value="1"/>
</dbReference>
<evidence type="ECO:0000313" key="8">
    <source>
        <dbReference type="EMBL" id="TPX74561.1"/>
    </source>
</evidence>
<reference evidence="8 9" key="1">
    <citation type="journal article" date="2019" name="Sci. Rep.">
        <title>Comparative genomics of chytrid fungi reveal insights into the obligate biotrophic and pathogenic lifestyle of Synchytrium endobioticum.</title>
        <authorList>
            <person name="van de Vossenberg B.T.L.H."/>
            <person name="Warris S."/>
            <person name="Nguyen H.D.T."/>
            <person name="van Gent-Pelzer M.P.E."/>
            <person name="Joly D.L."/>
            <person name="van de Geest H.C."/>
            <person name="Bonants P.J.M."/>
            <person name="Smith D.S."/>
            <person name="Levesque C.A."/>
            <person name="van der Lee T.A.J."/>
        </authorList>
    </citation>
    <scope>NUCLEOTIDE SEQUENCE [LARGE SCALE GENOMIC DNA]</scope>
    <source>
        <strain evidence="8 9">CBS 675.73</strain>
    </source>
</reference>
<keyword evidence="9" id="KW-1185">Reference proteome</keyword>
<evidence type="ECO:0000313" key="9">
    <source>
        <dbReference type="Proteomes" id="UP000320333"/>
    </source>
</evidence>
<dbReference type="PRINTS" id="PR00325">
    <property type="entry name" value="GERMIN"/>
</dbReference>
<feature type="chain" id="PRO_5021193655" description="Cupin type-1 domain-containing protein" evidence="6">
    <location>
        <begin position="19"/>
        <end position="248"/>
    </location>
</feature>
<dbReference type="OrthoDB" id="1921208at2759"/>
<keyword evidence="5" id="KW-0464">Manganese</keyword>
<accession>A0A507FDZ0</accession>
<keyword evidence="6" id="KW-0732">Signal</keyword>
<dbReference type="Pfam" id="PF00190">
    <property type="entry name" value="Cupin_1"/>
    <property type="match status" value="1"/>
</dbReference>
<protein>
    <recommendedName>
        <fullName evidence="7">Cupin type-1 domain-containing protein</fullName>
    </recommendedName>
</protein>
<dbReference type="InterPro" id="IPR011051">
    <property type="entry name" value="RmlC_Cupin_sf"/>
</dbReference>
<evidence type="ECO:0000256" key="6">
    <source>
        <dbReference type="SAM" id="SignalP"/>
    </source>
</evidence>
<sequence>MNHLLFLALLTATSFLSAQSASPPSSTTSEPFDYSKTEVQRMKQFNHEDFITDLLHNPKSTEVGKGGSLAKMNLGSMPALARQGLAMVLINLNPCGANLPHVHPRASEAIYVIQGNVQVGFIEENGAKVIVNDLVQGQATFIPQGSIHYQVNLGCEQAVMIAANNNEDPGTLTIPAQFFKLPDGAIAASLGGTLDPEIRALNGSLPMNPAPGVEECLRRCGFGAYGTNNHPHSKFAAKFLQGTHRNQK</sequence>
<comment type="subcellular location">
    <subcellularLocation>
        <location evidence="1">Secreted</location>
    </subcellularLocation>
</comment>
<dbReference type="STRING" id="246404.A0A507FDZ0"/>
<dbReference type="GO" id="GO:0030145">
    <property type="term" value="F:manganese ion binding"/>
    <property type="evidence" value="ECO:0007669"/>
    <property type="project" value="InterPro"/>
</dbReference>
<comment type="caution">
    <text evidence="8">The sequence shown here is derived from an EMBL/GenBank/DDBJ whole genome shotgun (WGS) entry which is preliminary data.</text>
</comment>
<organism evidence="8 9">
    <name type="scientific">Chytriomyces confervae</name>
    <dbReference type="NCBI Taxonomy" id="246404"/>
    <lineage>
        <taxon>Eukaryota</taxon>
        <taxon>Fungi</taxon>
        <taxon>Fungi incertae sedis</taxon>
        <taxon>Chytridiomycota</taxon>
        <taxon>Chytridiomycota incertae sedis</taxon>
        <taxon>Chytridiomycetes</taxon>
        <taxon>Chytridiales</taxon>
        <taxon>Chytriomycetaceae</taxon>
        <taxon>Chytriomyces</taxon>
    </lineage>
</organism>
<evidence type="ECO:0000256" key="4">
    <source>
        <dbReference type="ARBA" id="ARBA00022723"/>
    </source>
</evidence>
<dbReference type="SUPFAM" id="SSF51182">
    <property type="entry name" value="RmlC-like cupins"/>
    <property type="match status" value="1"/>
</dbReference>
<gene>
    <name evidence="8" type="ORF">CcCBS67573_g04158</name>
</gene>
<feature type="signal peptide" evidence="6">
    <location>
        <begin position="1"/>
        <end position="18"/>
    </location>
</feature>
<keyword evidence="4" id="KW-0479">Metal-binding</keyword>
<keyword evidence="3" id="KW-0964">Secreted</keyword>
<comment type="similarity">
    <text evidence="2">Belongs to the germin family.</text>
</comment>
<dbReference type="GO" id="GO:0005576">
    <property type="term" value="C:extracellular region"/>
    <property type="evidence" value="ECO:0007669"/>
    <property type="project" value="UniProtKB-SubCell"/>
</dbReference>
<dbReference type="Proteomes" id="UP000320333">
    <property type="component" value="Unassembled WGS sequence"/>
</dbReference>
<evidence type="ECO:0000256" key="3">
    <source>
        <dbReference type="ARBA" id="ARBA00022525"/>
    </source>
</evidence>
<proteinExistence type="inferred from homology"/>
<dbReference type="SMART" id="SM00835">
    <property type="entry name" value="Cupin_1"/>
    <property type="match status" value="1"/>
</dbReference>
<dbReference type="InterPro" id="IPR014710">
    <property type="entry name" value="RmlC-like_jellyroll"/>
</dbReference>
<dbReference type="PANTHER" id="PTHR31238">
    <property type="entry name" value="GERMIN-LIKE PROTEIN SUBFAMILY 3 MEMBER 3"/>
    <property type="match status" value="1"/>
</dbReference>
<evidence type="ECO:0000256" key="1">
    <source>
        <dbReference type="ARBA" id="ARBA00004613"/>
    </source>
</evidence>
<dbReference type="AlphaFoldDB" id="A0A507FDZ0"/>
<dbReference type="Gene3D" id="2.60.120.10">
    <property type="entry name" value="Jelly Rolls"/>
    <property type="match status" value="1"/>
</dbReference>
<evidence type="ECO:0000259" key="7">
    <source>
        <dbReference type="SMART" id="SM00835"/>
    </source>
</evidence>
<dbReference type="InterPro" id="IPR001929">
    <property type="entry name" value="Germin"/>
</dbReference>
<name>A0A507FDZ0_9FUNG</name>
<evidence type="ECO:0000256" key="5">
    <source>
        <dbReference type="ARBA" id="ARBA00023211"/>
    </source>
</evidence>